<dbReference type="RefSeq" id="XP_067715651.1">
    <property type="nucleotide sequence ID" value="XM_067859550.1"/>
</dbReference>
<dbReference type="GeneID" id="94195063"/>
<dbReference type="AlphaFoldDB" id="A0AAV4LVE2"/>
<keyword evidence="2" id="KW-1185">Reference proteome</keyword>
<name>A0AAV4LVE2_BABCB</name>
<accession>A0AAV4LVE2</accession>
<dbReference type="EMBL" id="BPLF01000002">
    <property type="protein sequence ID" value="GIX63582.1"/>
    <property type="molecule type" value="Genomic_DNA"/>
</dbReference>
<gene>
    <name evidence="1" type="ORF">BcabD6B2_30170</name>
</gene>
<reference evidence="1 2" key="1">
    <citation type="submission" date="2021-06" db="EMBL/GenBank/DDBJ databases">
        <title>Genome sequence of Babesia caballi.</title>
        <authorList>
            <person name="Yamagishi J."/>
            <person name="Kidaka T."/>
            <person name="Ochi A."/>
        </authorList>
    </citation>
    <scope>NUCLEOTIDE SEQUENCE [LARGE SCALE GENOMIC DNA]</scope>
    <source>
        <strain evidence="1">USDA-D6B2</strain>
    </source>
</reference>
<comment type="caution">
    <text evidence="1">The sequence shown here is derived from an EMBL/GenBank/DDBJ whole genome shotgun (WGS) entry which is preliminary data.</text>
</comment>
<sequence>MVHSTRLLTASRQHGWRFEKLRPTFKKWVRINHPPQVRSLLLKLDPESNKLLYVCNGRISPRHCATYEKAAKHFIKKGEVLETPVLAIVKGGSHVLLETLCMDDVEQLEKLVPEIRKAFDGGCETVVGGLSRGAAPPQGEGQRPPLVREALDELAYHVVLGGGHRRLLAQLRLRTLRAHPGAQHRLLHGVHLLGGSVVLVDDQTRRSALHGKRLAVAVVLLGIGDVGVNGFHGHQGRDGARDLVRLEVGNEAGRIHAVNERIGHVALPNGRETLDLVRRGGGANHQRVLHVAAVDVSVVGDRDVAHELAAVADDAVQRHLEQAVRNVEQAAADVVLADAALGGAGQAEHVAPQHGQRVGGPLARAQRRRVAQGGAVAVPAPEVHADPAAALQNLAVGAQRGKVAWTNGIEEAAGEFPAEIPG</sequence>
<proteinExistence type="predicted"/>
<organism evidence="1 2">
    <name type="scientific">Babesia caballi</name>
    <dbReference type="NCBI Taxonomy" id="5871"/>
    <lineage>
        <taxon>Eukaryota</taxon>
        <taxon>Sar</taxon>
        <taxon>Alveolata</taxon>
        <taxon>Apicomplexa</taxon>
        <taxon>Aconoidasida</taxon>
        <taxon>Piroplasmida</taxon>
        <taxon>Babesiidae</taxon>
        <taxon>Babesia</taxon>
    </lineage>
</organism>
<evidence type="ECO:0000313" key="2">
    <source>
        <dbReference type="Proteomes" id="UP001497744"/>
    </source>
</evidence>
<dbReference type="Proteomes" id="UP001497744">
    <property type="component" value="Unassembled WGS sequence"/>
</dbReference>
<protein>
    <submittedName>
        <fullName evidence="1">Uncharacterized protein</fullName>
    </submittedName>
</protein>
<evidence type="ECO:0000313" key="1">
    <source>
        <dbReference type="EMBL" id="GIX63582.1"/>
    </source>
</evidence>